<dbReference type="Pfam" id="PF07007">
    <property type="entry name" value="LprI"/>
    <property type="match status" value="1"/>
</dbReference>
<protein>
    <submittedName>
        <fullName evidence="4">Lysozyme inhibitor LprI family protein</fullName>
    </submittedName>
</protein>
<evidence type="ECO:0000313" key="5">
    <source>
        <dbReference type="Proteomes" id="UP001597353"/>
    </source>
</evidence>
<comment type="caution">
    <text evidence="4">The sequence shown here is derived from an EMBL/GenBank/DDBJ whole genome shotgun (WGS) entry which is preliminary data.</text>
</comment>
<dbReference type="InterPro" id="IPR009739">
    <property type="entry name" value="LprI-like_N"/>
</dbReference>
<feature type="chain" id="PRO_5047148164" evidence="2">
    <location>
        <begin position="24"/>
        <end position="172"/>
    </location>
</feature>
<dbReference type="Proteomes" id="UP001597353">
    <property type="component" value="Unassembled WGS sequence"/>
</dbReference>
<evidence type="ECO:0000313" key="4">
    <source>
        <dbReference type="EMBL" id="MFD1910633.1"/>
    </source>
</evidence>
<dbReference type="Gene3D" id="1.20.1270.180">
    <property type="match status" value="1"/>
</dbReference>
<evidence type="ECO:0000259" key="3">
    <source>
        <dbReference type="Pfam" id="PF07007"/>
    </source>
</evidence>
<reference evidence="5" key="1">
    <citation type="journal article" date="2019" name="Int. J. Syst. Evol. Microbiol.">
        <title>The Global Catalogue of Microorganisms (GCM) 10K type strain sequencing project: providing services to taxonomists for standard genome sequencing and annotation.</title>
        <authorList>
            <consortium name="The Broad Institute Genomics Platform"/>
            <consortium name="The Broad Institute Genome Sequencing Center for Infectious Disease"/>
            <person name="Wu L."/>
            <person name="Ma J."/>
        </authorList>
    </citation>
    <scope>NUCLEOTIDE SEQUENCE [LARGE SCALE GENOMIC DNA]</scope>
    <source>
        <strain evidence="5">CGMCC 4.7242</strain>
    </source>
</reference>
<keyword evidence="5" id="KW-1185">Reference proteome</keyword>
<feature type="signal peptide" evidence="2">
    <location>
        <begin position="1"/>
        <end position="23"/>
    </location>
</feature>
<feature type="region of interest" description="Disordered" evidence="1">
    <location>
        <begin position="153"/>
        <end position="172"/>
    </location>
</feature>
<accession>A0ABW4RZY1</accession>
<proteinExistence type="predicted"/>
<organism evidence="4 5">
    <name type="scientific">Halodurantibacterium flavum</name>
    <dbReference type="NCBI Taxonomy" id="1382802"/>
    <lineage>
        <taxon>Bacteria</taxon>
        <taxon>Pseudomonadati</taxon>
        <taxon>Pseudomonadota</taxon>
        <taxon>Alphaproteobacteria</taxon>
        <taxon>Rhodobacterales</taxon>
        <taxon>Paracoccaceae</taxon>
        <taxon>Halodurantibacterium</taxon>
    </lineage>
</organism>
<dbReference type="RefSeq" id="WP_390258424.1">
    <property type="nucleotide sequence ID" value="NZ_JBHUGH010000001.1"/>
</dbReference>
<dbReference type="EMBL" id="JBHUGH010000001">
    <property type="protein sequence ID" value="MFD1910633.1"/>
    <property type="molecule type" value="Genomic_DNA"/>
</dbReference>
<gene>
    <name evidence="4" type="ORF">ACFSGJ_00230</name>
</gene>
<feature type="domain" description="Lysozyme inhibitor LprI-like N-terminal" evidence="3">
    <location>
        <begin position="43"/>
        <end position="146"/>
    </location>
</feature>
<evidence type="ECO:0000256" key="2">
    <source>
        <dbReference type="SAM" id="SignalP"/>
    </source>
</evidence>
<sequence>MSRTFLRPLSLATLLMLPLPLAAQETGAQETGAQGTGAEDAACANATTQADLTACAGARRDRADALLNDAYAQAVAAMRDLDADPVQPGAQPLAAEETLRAAQRAWIAYRDAACEAEGLRHAGGSIRSMMILDCHTRLTEARTADLRFLLSPDQGGGMEGPALNRSPGVTPG</sequence>
<evidence type="ECO:0000256" key="1">
    <source>
        <dbReference type="SAM" id="MobiDB-lite"/>
    </source>
</evidence>
<keyword evidence="2" id="KW-0732">Signal</keyword>
<name>A0ABW4RZY1_9RHOB</name>